<dbReference type="Gramene" id="OPUNC04G21870.1">
    <property type="protein sequence ID" value="OPUNC04G21870.1"/>
    <property type="gene ID" value="OPUNC04G21870"/>
</dbReference>
<accession>A0A0E0KUT9</accession>
<dbReference type="EnsemblPlants" id="OPUNC04G21870.1">
    <property type="protein sequence ID" value="OPUNC04G21870.1"/>
    <property type="gene ID" value="OPUNC04G21870"/>
</dbReference>
<name>A0A0E0KUT9_ORYPU</name>
<dbReference type="OMA" id="DAWTRNT"/>
<dbReference type="InterPro" id="IPR008263">
    <property type="entry name" value="GH16_AS"/>
</dbReference>
<keyword evidence="9" id="KW-0812">Transmembrane</keyword>
<feature type="glycosylation site" description="N-linked (GlcNAc...) asparagine" evidence="7">
    <location>
        <position position="126"/>
    </location>
</feature>
<dbReference type="PANTHER" id="PTHR31062">
    <property type="entry name" value="XYLOGLUCAN ENDOTRANSGLUCOSYLASE/HYDROLASE PROTEIN 8-RELATED"/>
    <property type="match status" value="1"/>
</dbReference>
<keyword evidence="12" id="KW-1185">Reference proteome</keyword>
<keyword evidence="8" id="KW-0134">Cell wall</keyword>
<feature type="active site" description="Proton donor" evidence="6">
    <location>
        <position position="122"/>
    </location>
</feature>
<dbReference type="PROSITE" id="PS51257">
    <property type="entry name" value="PROKAR_LIPOPROTEIN"/>
    <property type="match status" value="1"/>
</dbReference>
<evidence type="ECO:0000256" key="5">
    <source>
        <dbReference type="ARBA" id="ARBA00023295"/>
    </source>
</evidence>
<evidence type="ECO:0000256" key="7">
    <source>
        <dbReference type="PIRSR" id="PIRSR005604-2"/>
    </source>
</evidence>
<evidence type="ECO:0000259" key="10">
    <source>
        <dbReference type="PROSITE" id="PS51762"/>
    </source>
</evidence>
<organism evidence="11">
    <name type="scientific">Oryza punctata</name>
    <name type="common">Red rice</name>
    <dbReference type="NCBI Taxonomy" id="4537"/>
    <lineage>
        <taxon>Eukaryota</taxon>
        <taxon>Viridiplantae</taxon>
        <taxon>Streptophyta</taxon>
        <taxon>Embryophyta</taxon>
        <taxon>Tracheophyta</taxon>
        <taxon>Spermatophyta</taxon>
        <taxon>Magnoliopsida</taxon>
        <taxon>Liliopsida</taxon>
        <taxon>Poales</taxon>
        <taxon>Poaceae</taxon>
        <taxon>BOP clade</taxon>
        <taxon>Oryzoideae</taxon>
        <taxon>Oryzeae</taxon>
        <taxon>Oryzinae</taxon>
        <taxon>Oryza</taxon>
    </lineage>
</organism>
<dbReference type="Proteomes" id="UP000026962">
    <property type="component" value="Chromosome 4"/>
</dbReference>
<dbReference type="GO" id="GO:0010411">
    <property type="term" value="P:xyloglucan metabolic process"/>
    <property type="evidence" value="ECO:0007669"/>
    <property type="project" value="InterPro"/>
</dbReference>
<evidence type="ECO:0000256" key="3">
    <source>
        <dbReference type="ARBA" id="ARBA00023157"/>
    </source>
</evidence>
<dbReference type="STRING" id="4537.A0A0E0KUT9"/>
<keyword evidence="9" id="KW-1133">Transmembrane helix</keyword>
<comment type="subcellular location">
    <subcellularLocation>
        <location evidence="8">Secreted</location>
        <location evidence="8">Cell wall</location>
    </subcellularLocation>
    <subcellularLocation>
        <location evidence="8">Secreted</location>
        <location evidence="8">Extracellular space</location>
        <location evidence="8">Apoplast</location>
    </subcellularLocation>
</comment>
<keyword evidence="2 8" id="KW-0378">Hydrolase</keyword>
<dbReference type="GO" id="GO:0016762">
    <property type="term" value="F:xyloglucan:xyloglucosyl transferase activity"/>
    <property type="evidence" value="ECO:0007669"/>
    <property type="project" value="UniProtKB-EC"/>
</dbReference>
<dbReference type="eggNOG" id="ENOG502QQ71">
    <property type="taxonomic scope" value="Eukaryota"/>
</dbReference>
<evidence type="ECO:0000313" key="11">
    <source>
        <dbReference type="EnsemblPlants" id="OPUNC04G21870.1"/>
    </source>
</evidence>
<dbReference type="InterPro" id="IPR016455">
    <property type="entry name" value="XTH"/>
</dbReference>
<dbReference type="EC" id="2.4.1.207" evidence="8"/>
<dbReference type="PROSITE" id="PS01034">
    <property type="entry name" value="GH16_1"/>
    <property type="match status" value="1"/>
</dbReference>
<evidence type="ECO:0000256" key="2">
    <source>
        <dbReference type="ARBA" id="ARBA00022801"/>
    </source>
</evidence>
<dbReference type="HOGENOM" id="CLU_048041_0_1_1"/>
<keyword evidence="1 8" id="KW-0808">Transferase</keyword>
<dbReference type="PROSITE" id="PS51762">
    <property type="entry name" value="GH16_2"/>
    <property type="match status" value="1"/>
</dbReference>
<reference evidence="11" key="1">
    <citation type="submission" date="2015-04" db="UniProtKB">
        <authorList>
            <consortium name="EnsemblPlants"/>
        </authorList>
    </citation>
    <scope>IDENTIFICATION</scope>
</reference>
<keyword evidence="3" id="KW-1015">Disulfide bond</keyword>
<keyword evidence="8" id="KW-0052">Apoplast</keyword>
<keyword evidence="8" id="KW-0964">Secreted</keyword>
<dbReference type="Pfam" id="PF00722">
    <property type="entry name" value="Glyco_hydro_16"/>
    <property type="match status" value="1"/>
</dbReference>
<proteinExistence type="inferred from homology"/>
<dbReference type="PIRSF" id="PIRSF005604">
    <property type="entry name" value="XET"/>
    <property type="match status" value="1"/>
</dbReference>
<evidence type="ECO:0000256" key="6">
    <source>
        <dbReference type="PIRSR" id="PIRSR005604-1"/>
    </source>
</evidence>
<dbReference type="SUPFAM" id="SSF49899">
    <property type="entry name" value="Concanavalin A-like lectins/glucanases"/>
    <property type="match status" value="1"/>
</dbReference>
<comment type="function">
    <text evidence="8">Catalyzes xyloglucan endohydrolysis (XEH) and/or endotransglycosylation (XET). Cleaves and religates xyloglucan polymers, an essential constituent of the primary cell wall, and thereby participates in cell wall construction of growing tissues.</text>
</comment>
<evidence type="ECO:0000256" key="1">
    <source>
        <dbReference type="ARBA" id="ARBA00022679"/>
    </source>
</evidence>
<dbReference type="InterPro" id="IPR000757">
    <property type="entry name" value="Beta-glucanase-like"/>
</dbReference>
<feature type="transmembrane region" description="Helical" evidence="9">
    <location>
        <begin position="12"/>
        <end position="30"/>
    </location>
</feature>
<dbReference type="AlphaFoldDB" id="A0A0E0KUT9"/>
<feature type="domain" description="GH16" evidence="10">
    <location>
        <begin position="1"/>
        <end position="232"/>
    </location>
</feature>
<keyword evidence="9" id="KW-0472">Membrane</keyword>
<evidence type="ECO:0000256" key="4">
    <source>
        <dbReference type="ARBA" id="ARBA00023180"/>
    </source>
</evidence>
<keyword evidence="5 8" id="KW-0326">Glycosidase</keyword>
<dbReference type="GO" id="GO:0071555">
    <property type="term" value="P:cell wall organization"/>
    <property type="evidence" value="ECO:0007669"/>
    <property type="project" value="UniProtKB-KW"/>
</dbReference>
<protein>
    <recommendedName>
        <fullName evidence="8">Xyloglucan endotransglucosylase/hydrolase</fullName>
        <ecNumber evidence="8">2.4.1.207</ecNumber>
    </recommendedName>
</protein>
<comment type="PTM">
    <text evidence="8">Contains at least one intrachain disulfide bond essential for its enzymatic activity.</text>
</comment>
<feature type="active site" description="Nucleophile" evidence="6">
    <location>
        <position position="118"/>
    </location>
</feature>
<dbReference type="CDD" id="cd02176">
    <property type="entry name" value="GH16_XET"/>
    <property type="match status" value="1"/>
</dbReference>
<reference evidence="11" key="2">
    <citation type="submission" date="2018-05" db="EMBL/GenBank/DDBJ databases">
        <title>OpunRS2 (Oryza punctata Reference Sequence Version 2).</title>
        <authorList>
            <person name="Zhang J."/>
            <person name="Kudrna D."/>
            <person name="Lee S."/>
            <person name="Talag J."/>
            <person name="Welchert J."/>
            <person name="Wing R.A."/>
        </authorList>
    </citation>
    <scope>NUCLEOTIDE SEQUENCE [LARGE SCALE GENOMIC DNA]</scope>
</reference>
<keyword evidence="8" id="KW-0961">Cell wall biogenesis/degradation</keyword>
<dbReference type="GO" id="GO:0048046">
    <property type="term" value="C:apoplast"/>
    <property type="evidence" value="ECO:0007669"/>
    <property type="project" value="UniProtKB-SubCell"/>
</dbReference>
<dbReference type="InterPro" id="IPR010713">
    <property type="entry name" value="XET_C"/>
</dbReference>
<dbReference type="Pfam" id="PF06955">
    <property type="entry name" value="XET_C"/>
    <property type="match status" value="1"/>
</dbReference>
<evidence type="ECO:0000256" key="8">
    <source>
        <dbReference type="RuleBase" id="RU361120"/>
    </source>
</evidence>
<dbReference type="Gene3D" id="2.60.120.200">
    <property type="match status" value="1"/>
</dbReference>
<evidence type="ECO:0000313" key="12">
    <source>
        <dbReference type="Proteomes" id="UP000026962"/>
    </source>
</evidence>
<dbReference type="GO" id="GO:0004553">
    <property type="term" value="F:hydrolase activity, hydrolyzing O-glycosyl compounds"/>
    <property type="evidence" value="ECO:0007669"/>
    <property type="project" value="InterPro"/>
</dbReference>
<dbReference type="FunFam" id="2.60.120.200:FF:000025">
    <property type="entry name" value="Xyloglucan endotransglucosylase/hydrolase"/>
    <property type="match status" value="1"/>
</dbReference>
<comment type="similarity">
    <text evidence="8">Belongs to the glycosyl hydrolase 16 family.</text>
</comment>
<keyword evidence="4" id="KW-0325">Glycoprotein</keyword>
<dbReference type="InterPro" id="IPR044791">
    <property type="entry name" value="Beta-glucanase/XTH"/>
</dbReference>
<dbReference type="GO" id="GO:0042546">
    <property type="term" value="P:cell wall biogenesis"/>
    <property type="evidence" value="ECO:0007669"/>
    <property type="project" value="InterPro"/>
</dbReference>
<sequence>MARPLGQQQQQVAAAAALVIVVACCVVAGCSGARGRGFREEFDVIWGEDHVRVTDEDGAGAGRQVVALTLDQASGSGFQSKDQFLFGEFSMEMKLVPGESAGTVATFYLTSEGDAHDEIDFEFLGNVSGEPYVMHTNVFAQGKGNREQQFYLWFDPTADFHNYTILWNPLNIIFSVDGKAVRVFKNHASAGVPYPSGQAMRVHASLWNGDFWATRGGQVKINWTAAPFVASYRTYAYSGCAVPAAGGGGGGPCTSGQLPNSTSSSSPSTCDCGGAWMGRQLGPDGERDVAWARANYMIYDYCGDQWRFPQGRPAECSLDQRSGHRT</sequence>
<evidence type="ECO:0000256" key="9">
    <source>
        <dbReference type="SAM" id="Phobius"/>
    </source>
</evidence>
<dbReference type="InterPro" id="IPR013320">
    <property type="entry name" value="ConA-like_dom_sf"/>
</dbReference>